<comment type="caution">
    <text evidence="1">The sequence shown here is derived from an EMBL/GenBank/DDBJ whole genome shotgun (WGS) entry which is preliminary data.</text>
</comment>
<reference evidence="1" key="2">
    <citation type="submission" date="2023-05" db="EMBL/GenBank/DDBJ databases">
        <authorList>
            <consortium name="Lawrence Berkeley National Laboratory"/>
            <person name="Steindorff A."/>
            <person name="Hensen N."/>
            <person name="Bonometti L."/>
            <person name="Westerberg I."/>
            <person name="Brannstrom I.O."/>
            <person name="Guillou S."/>
            <person name="Cros-Aarteil S."/>
            <person name="Calhoun S."/>
            <person name="Haridas S."/>
            <person name="Kuo A."/>
            <person name="Mondo S."/>
            <person name="Pangilinan J."/>
            <person name="Riley R."/>
            <person name="Labutti K."/>
            <person name="Andreopoulos B."/>
            <person name="Lipzen A."/>
            <person name="Chen C."/>
            <person name="Yanf M."/>
            <person name="Daum C."/>
            <person name="Ng V."/>
            <person name="Clum A."/>
            <person name="Ohm R."/>
            <person name="Martin F."/>
            <person name="Silar P."/>
            <person name="Natvig D."/>
            <person name="Lalanne C."/>
            <person name="Gautier V."/>
            <person name="Ament-Velasquez S.L."/>
            <person name="Kruys A."/>
            <person name="Hutchinson M.I."/>
            <person name="Powell A.J."/>
            <person name="Barry K."/>
            <person name="Miller A.N."/>
            <person name="Grigoriev I.V."/>
            <person name="Debuchy R."/>
            <person name="Gladieux P."/>
            <person name="Thoren M.H."/>
            <person name="Johannesson H."/>
        </authorList>
    </citation>
    <scope>NUCLEOTIDE SEQUENCE</scope>
    <source>
        <strain evidence="1">PSN293</strain>
    </source>
</reference>
<dbReference type="EMBL" id="MU858076">
    <property type="protein sequence ID" value="KAK4215774.1"/>
    <property type="molecule type" value="Genomic_DNA"/>
</dbReference>
<name>A0AAN6YB26_9PEZI</name>
<dbReference type="AlphaFoldDB" id="A0AAN6YB26"/>
<evidence type="ECO:0000313" key="2">
    <source>
        <dbReference type="Proteomes" id="UP001301769"/>
    </source>
</evidence>
<dbReference type="Proteomes" id="UP001301769">
    <property type="component" value="Unassembled WGS sequence"/>
</dbReference>
<keyword evidence="2" id="KW-1185">Reference proteome</keyword>
<sequence length="227" mass="25391">MGWDGGHAATWPTCKSAPTWPCDCGGRILPSDSKRHLPGCTRGKELDTLEVATATDMTGKQQHKVGQAGRRWQELGRATPRKIVRDPMSRKMCYNVEPCRKLTIQLLPGRKEKNESCQPSSEPIHTLELTSLAMTTADARGVDDDFPMWETTFQRQEITVYLFPLSWQKAATEEEKQERRGSAGSGCGAREETAARGGFLEHFPLLYGTERRVGSHALFIYSHVNRA</sequence>
<gene>
    <name evidence="1" type="ORF">QBC37DRAFT_117279</name>
</gene>
<reference evidence="1" key="1">
    <citation type="journal article" date="2023" name="Mol. Phylogenet. Evol.">
        <title>Genome-scale phylogeny and comparative genomics of the fungal order Sordariales.</title>
        <authorList>
            <person name="Hensen N."/>
            <person name="Bonometti L."/>
            <person name="Westerberg I."/>
            <person name="Brannstrom I.O."/>
            <person name="Guillou S."/>
            <person name="Cros-Aarteil S."/>
            <person name="Calhoun S."/>
            <person name="Haridas S."/>
            <person name="Kuo A."/>
            <person name="Mondo S."/>
            <person name="Pangilinan J."/>
            <person name="Riley R."/>
            <person name="LaButti K."/>
            <person name="Andreopoulos B."/>
            <person name="Lipzen A."/>
            <person name="Chen C."/>
            <person name="Yan M."/>
            <person name="Daum C."/>
            <person name="Ng V."/>
            <person name="Clum A."/>
            <person name="Steindorff A."/>
            <person name="Ohm R.A."/>
            <person name="Martin F."/>
            <person name="Silar P."/>
            <person name="Natvig D.O."/>
            <person name="Lalanne C."/>
            <person name="Gautier V."/>
            <person name="Ament-Velasquez S.L."/>
            <person name="Kruys A."/>
            <person name="Hutchinson M.I."/>
            <person name="Powell A.J."/>
            <person name="Barry K."/>
            <person name="Miller A.N."/>
            <person name="Grigoriev I.V."/>
            <person name="Debuchy R."/>
            <person name="Gladieux P."/>
            <person name="Hiltunen Thoren M."/>
            <person name="Johannesson H."/>
        </authorList>
    </citation>
    <scope>NUCLEOTIDE SEQUENCE</scope>
    <source>
        <strain evidence="1">PSN293</strain>
    </source>
</reference>
<organism evidence="1 2">
    <name type="scientific">Rhypophila decipiens</name>
    <dbReference type="NCBI Taxonomy" id="261697"/>
    <lineage>
        <taxon>Eukaryota</taxon>
        <taxon>Fungi</taxon>
        <taxon>Dikarya</taxon>
        <taxon>Ascomycota</taxon>
        <taxon>Pezizomycotina</taxon>
        <taxon>Sordariomycetes</taxon>
        <taxon>Sordariomycetidae</taxon>
        <taxon>Sordariales</taxon>
        <taxon>Naviculisporaceae</taxon>
        <taxon>Rhypophila</taxon>
    </lineage>
</organism>
<evidence type="ECO:0000313" key="1">
    <source>
        <dbReference type="EMBL" id="KAK4215774.1"/>
    </source>
</evidence>
<protein>
    <submittedName>
        <fullName evidence="1">Uncharacterized protein</fullName>
    </submittedName>
</protein>
<proteinExistence type="predicted"/>
<accession>A0AAN6YB26</accession>